<dbReference type="GO" id="GO:0005581">
    <property type="term" value="C:collagen trimer"/>
    <property type="evidence" value="ECO:0007669"/>
    <property type="project" value="UniProtKB-KW"/>
</dbReference>
<dbReference type="Pfam" id="PF01410">
    <property type="entry name" value="COLFI"/>
    <property type="match status" value="1"/>
</dbReference>
<dbReference type="GO" id="GO:0070492">
    <property type="term" value="F:oligosaccharide binding"/>
    <property type="evidence" value="ECO:0007669"/>
    <property type="project" value="TreeGrafter"/>
</dbReference>
<dbReference type="SUPFAM" id="SSF56496">
    <property type="entry name" value="Fibrinogen C-terminal domain-like"/>
    <property type="match status" value="1"/>
</dbReference>
<dbReference type="AlphaFoldDB" id="A0AAD5KY54"/>
<comment type="caution">
    <text evidence="8">The sequence shown here is derived from an EMBL/GenBank/DDBJ whole genome shotgun (WGS) entry which is preliminary data.</text>
</comment>
<keyword evidence="3" id="KW-0176">Collagen</keyword>
<keyword evidence="5" id="KW-0175">Coiled coil</keyword>
<protein>
    <recommendedName>
        <fullName evidence="7">Fibrillar collagen NC1 domain-containing protein</fullName>
    </recommendedName>
</protein>
<dbReference type="GO" id="GO:0005615">
    <property type="term" value="C:extracellular space"/>
    <property type="evidence" value="ECO:0007669"/>
    <property type="project" value="TreeGrafter"/>
</dbReference>
<keyword evidence="6" id="KW-0732">Signal</keyword>
<proteinExistence type="predicted"/>
<dbReference type="InterPro" id="IPR036056">
    <property type="entry name" value="Fibrinogen-like_C"/>
</dbReference>
<keyword evidence="2" id="KW-0964">Secreted</keyword>
<gene>
    <name evidence="8" type="ORF">GHT06_022643</name>
    <name evidence="9" type="ORF">GHT06_022646</name>
</gene>
<feature type="signal peptide" evidence="6">
    <location>
        <begin position="1"/>
        <end position="18"/>
    </location>
</feature>
<accession>A0AAD5KY54</accession>
<dbReference type="EMBL" id="WJBH02000010">
    <property type="protein sequence ID" value="KAI9552283.1"/>
    <property type="molecule type" value="Genomic_DNA"/>
</dbReference>
<organism evidence="8 10">
    <name type="scientific">Daphnia sinensis</name>
    <dbReference type="NCBI Taxonomy" id="1820382"/>
    <lineage>
        <taxon>Eukaryota</taxon>
        <taxon>Metazoa</taxon>
        <taxon>Ecdysozoa</taxon>
        <taxon>Arthropoda</taxon>
        <taxon>Crustacea</taxon>
        <taxon>Branchiopoda</taxon>
        <taxon>Diplostraca</taxon>
        <taxon>Cladocera</taxon>
        <taxon>Anomopoda</taxon>
        <taxon>Daphniidae</taxon>
        <taxon>Daphnia</taxon>
        <taxon>Daphnia similis group</taxon>
    </lineage>
</organism>
<dbReference type="SMART" id="SM00038">
    <property type="entry name" value="COLFI"/>
    <property type="match status" value="1"/>
</dbReference>
<dbReference type="GO" id="GO:0005201">
    <property type="term" value="F:extracellular matrix structural constituent"/>
    <property type="evidence" value="ECO:0007669"/>
    <property type="project" value="InterPro"/>
</dbReference>
<name>A0AAD5KY54_9CRUS</name>
<keyword evidence="10" id="KW-1185">Reference proteome</keyword>
<reference evidence="8 10" key="1">
    <citation type="submission" date="2022-05" db="EMBL/GenBank/DDBJ databases">
        <title>A multi-omics perspective on studying reproductive biology in Daphnia sinensis.</title>
        <authorList>
            <person name="Jia J."/>
        </authorList>
    </citation>
    <scope>NUCLEOTIDE SEQUENCE [LARGE SCALE GENOMIC DNA]</scope>
    <source>
        <strain evidence="8 10">WSL</strain>
    </source>
</reference>
<evidence type="ECO:0000256" key="3">
    <source>
        <dbReference type="ARBA" id="ARBA00023119"/>
    </source>
</evidence>
<feature type="coiled-coil region" evidence="5">
    <location>
        <begin position="24"/>
        <end position="58"/>
    </location>
</feature>
<evidence type="ECO:0000259" key="7">
    <source>
        <dbReference type="SMART" id="SM00038"/>
    </source>
</evidence>
<evidence type="ECO:0000256" key="5">
    <source>
        <dbReference type="SAM" id="Coils"/>
    </source>
</evidence>
<feature type="chain" id="PRO_5042441325" description="Fibrillar collagen NC1 domain-containing protein" evidence="6">
    <location>
        <begin position="19"/>
        <end position="376"/>
    </location>
</feature>
<evidence type="ECO:0000313" key="10">
    <source>
        <dbReference type="Proteomes" id="UP000820818"/>
    </source>
</evidence>
<evidence type="ECO:0000256" key="4">
    <source>
        <dbReference type="ARBA" id="ARBA00023157"/>
    </source>
</evidence>
<evidence type="ECO:0000313" key="9">
    <source>
        <dbReference type="EMBL" id="KAI9552283.1"/>
    </source>
</evidence>
<dbReference type="NCBIfam" id="NF040941">
    <property type="entry name" value="GGGWT_bact"/>
    <property type="match status" value="1"/>
</dbReference>
<evidence type="ECO:0000313" key="8">
    <source>
        <dbReference type="EMBL" id="KAI9552281.1"/>
    </source>
</evidence>
<dbReference type="PANTHER" id="PTHR16146">
    <property type="entry name" value="INTELECTIN"/>
    <property type="match status" value="1"/>
</dbReference>
<comment type="subcellular location">
    <subcellularLocation>
        <location evidence="1">Secreted</location>
    </subcellularLocation>
</comment>
<dbReference type="Proteomes" id="UP000820818">
    <property type="component" value="Linkage Group LG10"/>
</dbReference>
<keyword evidence="4" id="KW-1015">Disulfide bond</keyword>
<sequence length="376" mass="42223">MQRLLAILLALTVTNALSTELDQVRQLQENFEILATKFRHLETKFQEQESMLKLLEKQQLASAKIDIKDAEHPPPGHKALPRTCLTARLANPLLTSGLYWIDPDGPAFGEEPIRVYCNMNTGWTEVLHDSESAMNSGHCTSPGCYSRHVNYNATLRQMAALAELSNECSQSIKYDCVSSPLERNGISYAWWNDRNGHPQYFWSGSNSRVHVCQCGIEQTCFENDVRCNCDSDAKLPLADHGAITKKELLPVTRLNFGRTQRPNSTGIHTLGRLVCDGRLAVVNKGLPTSCADLWRNGFVNSGLYSVKGNKQFEKVYCDFSKLPSEPDFQTWVGYEDVKSHPVPIASAKTTVGRAVTSRTRHEQERTNEKYIANQVM</sequence>
<dbReference type="InterPro" id="IPR000885">
    <property type="entry name" value="Fib_collagen_C"/>
</dbReference>
<dbReference type="Gene3D" id="2.60.120.1000">
    <property type="match status" value="1"/>
</dbReference>
<dbReference type="PANTHER" id="PTHR16146:SF48">
    <property type="entry name" value="FIBRILLAR COLLAGEN NC1 DOMAIN-CONTAINING PROTEIN"/>
    <property type="match status" value="1"/>
</dbReference>
<dbReference type="EMBL" id="WJBH02000010">
    <property type="protein sequence ID" value="KAI9552281.1"/>
    <property type="molecule type" value="Genomic_DNA"/>
</dbReference>
<feature type="domain" description="Fibrillar collagen NC1" evidence="7">
    <location>
        <begin position="55"/>
        <end position="222"/>
    </location>
</feature>
<evidence type="ECO:0000256" key="2">
    <source>
        <dbReference type="ARBA" id="ARBA00022525"/>
    </source>
</evidence>
<evidence type="ECO:0000256" key="1">
    <source>
        <dbReference type="ARBA" id="ARBA00004613"/>
    </source>
</evidence>
<evidence type="ECO:0000256" key="6">
    <source>
        <dbReference type="SAM" id="SignalP"/>
    </source>
</evidence>